<evidence type="ECO:0000256" key="2">
    <source>
        <dbReference type="ARBA" id="ARBA00022670"/>
    </source>
</evidence>
<dbReference type="EC" id="3.4.24.-" evidence="10"/>
<comment type="cofactor">
    <cofactor evidence="1">
        <name>Zn(2+)</name>
        <dbReference type="ChEBI" id="CHEBI:29105"/>
    </cofactor>
</comment>
<dbReference type="RefSeq" id="WP_088331930.1">
    <property type="nucleotide sequence ID" value="NZ_NBBJ01000001.1"/>
</dbReference>
<dbReference type="SUPFAM" id="SSF55486">
    <property type="entry name" value="Metalloproteases ('zincins'), catalytic domain"/>
    <property type="match status" value="1"/>
</dbReference>
<dbReference type="InterPro" id="IPR018497">
    <property type="entry name" value="Peptidase_M13_C"/>
</dbReference>
<evidence type="ECO:0000259" key="9">
    <source>
        <dbReference type="Pfam" id="PF05649"/>
    </source>
</evidence>
<evidence type="ECO:0000256" key="4">
    <source>
        <dbReference type="ARBA" id="ARBA00022801"/>
    </source>
</evidence>
<comment type="caution">
    <text evidence="10">The sequence shown here is derived from an EMBL/GenBank/DDBJ whole genome shotgun (WGS) entry which is preliminary data.</text>
</comment>
<evidence type="ECO:0000259" key="8">
    <source>
        <dbReference type="Pfam" id="PF01431"/>
    </source>
</evidence>
<accession>A0A245ZRI9</accession>
<name>A0A245ZRI9_9SPHN</name>
<proteinExistence type="predicted"/>
<dbReference type="InterPro" id="IPR024079">
    <property type="entry name" value="MetalloPept_cat_dom_sf"/>
</dbReference>
<evidence type="ECO:0000256" key="6">
    <source>
        <dbReference type="ARBA" id="ARBA00023049"/>
    </source>
</evidence>
<dbReference type="InterPro" id="IPR000718">
    <property type="entry name" value="Peptidase_M13"/>
</dbReference>
<feature type="signal peptide" evidence="7">
    <location>
        <begin position="1"/>
        <end position="20"/>
    </location>
</feature>
<dbReference type="Pfam" id="PF01431">
    <property type="entry name" value="Peptidase_M13"/>
    <property type="match status" value="1"/>
</dbReference>
<keyword evidence="6" id="KW-0482">Metalloprotease</keyword>
<keyword evidence="3" id="KW-0479">Metal-binding</keyword>
<dbReference type="PROSITE" id="PS51885">
    <property type="entry name" value="NEPRILYSIN"/>
    <property type="match status" value="1"/>
</dbReference>
<evidence type="ECO:0000256" key="3">
    <source>
        <dbReference type="ARBA" id="ARBA00022723"/>
    </source>
</evidence>
<keyword evidence="11" id="KW-1185">Reference proteome</keyword>
<dbReference type="PRINTS" id="PR00786">
    <property type="entry name" value="NEPRILYSIN"/>
</dbReference>
<gene>
    <name evidence="10" type="primary">pepO</name>
    <name evidence="10" type="ORF">SPMU_06820</name>
</gene>
<dbReference type="EMBL" id="NBBJ01000001">
    <property type="protein sequence ID" value="OWK32357.1"/>
    <property type="molecule type" value="Genomic_DNA"/>
</dbReference>
<reference evidence="10 11" key="1">
    <citation type="submission" date="2017-03" db="EMBL/GenBank/DDBJ databases">
        <title>Genome sequence of Sphingomonas mucosissima DSM 17494.</title>
        <authorList>
            <person name="Poehlein A."/>
            <person name="Wuebbeler J.H."/>
            <person name="Steinbuechel A."/>
            <person name="Daniel R."/>
        </authorList>
    </citation>
    <scope>NUCLEOTIDE SEQUENCE [LARGE SCALE GENOMIC DNA]</scope>
    <source>
        <strain evidence="10 11">DSM 17494</strain>
    </source>
</reference>
<feature type="domain" description="Peptidase M13 N-terminal" evidence="9">
    <location>
        <begin position="66"/>
        <end position="437"/>
    </location>
</feature>
<dbReference type="OrthoDB" id="9775677at2"/>
<dbReference type="GO" id="GO:0004222">
    <property type="term" value="F:metalloendopeptidase activity"/>
    <property type="evidence" value="ECO:0007669"/>
    <property type="project" value="InterPro"/>
</dbReference>
<evidence type="ECO:0000256" key="7">
    <source>
        <dbReference type="SAM" id="SignalP"/>
    </source>
</evidence>
<feature type="chain" id="PRO_5013054800" evidence="7">
    <location>
        <begin position="21"/>
        <end position="692"/>
    </location>
</feature>
<protein>
    <submittedName>
        <fullName evidence="10">Neutral endopeptidase</fullName>
        <ecNumber evidence="10">3.4.24.-</ecNumber>
    </submittedName>
</protein>
<keyword evidence="4 10" id="KW-0378">Hydrolase</keyword>
<dbReference type="Pfam" id="PF05649">
    <property type="entry name" value="Peptidase_M13_N"/>
    <property type="match status" value="1"/>
</dbReference>
<dbReference type="InterPro" id="IPR042089">
    <property type="entry name" value="Peptidase_M13_dom_2"/>
</dbReference>
<dbReference type="PANTHER" id="PTHR11733:SF211">
    <property type="entry name" value="OLIGOPEPTIDASE LIPOPROTEIN M13 FAMILY"/>
    <property type="match status" value="1"/>
</dbReference>
<evidence type="ECO:0000313" key="10">
    <source>
        <dbReference type="EMBL" id="OWK32357.1"/>
    </source>
</evidence>
<dbReference type="GO" id="GO:0046872">
    <property type="term" value="F:metal ion binding"/>
    <property type="evidence" value="ECO:0007669"/>
    <property type="project" value="UniProtKB-KW"/>
</dbReference>
<feature type="domain" description="Peptidase M13 C-terminal" evidence="8">
    <location>
        <begin position="489"/>
        <end position="689"/>
    </location>
</feature>
<dbReference type="CDD" id="cd08662">
    <property type="entry name" value="M13"/>
    <property type="match status" value="1"/>
</dbReference>
<evidence type="ECO:0000313" key="11">
    <source>
        <dbReference type="Proteomes" id="UP000197783"/>
    </source>
</evidence>
<dbReference type="AlphaFoldDB" id="A0A245ZRI9"/>
<dbReference type="Gene3D" id="1.10.1380.10">
    <property type="entry name" value="Neutral endopeptidase , domain2"/>
    <property type="match status" value="1"/>
</dbReference>
<dbReference type="Gene3D" id="3.40.390.10">
    <property type="entry name" value="Collagenase (Catalytic Domain)"/>
    <property type="match status" value="1"/>
</dbReference>
<dbReference type="InterPro" id="IPR008753">
    <property type="entry name" value="Peptidase_M13_N"/>
</dbReference>
<dbReference type="PANTHER" id="PTHR11733">
    <property type="entry name" value="ZINC METALLOPROTEASE FAMILY M13 NEPRILYSIN-RELATED"/>
    <property type="match status" value="1"/>
</dbReference>
<evidence type="ECO:0000256" key="1">
    <source>
        <dbReference type="ARBA" id="ARBA00001947"/>
    </source>
</evidence>
<dbReference type="GO" id="GO:0016485">
    <property type="term" value="P:protein processing"/>
    <property type="evidence" value="ECO:0007669"/>
    <property type="project" value="TreeGrafter"/>
</dbReference>
<keyword evidence="7" id="KW-0732">Signal</keyword>
<evidence type="ECO:0000256" key="5">
    <source>
        <dbReference type="ARBA" id="ARBA00022833"/>
    </source>
</evidence>
<keyword evidence="2" id="KW-0645">Protease</keyword>
<keyword evidence="5" id="KW-0862">Zinc</keyword>
<organism evidence="10 11">
    <name type="scientific">Sphingomonas mucosissima</name>
    <dbReference type="NCBI Taxonomy" id="370959"/>
    <lineage>
        <taxon>Bacteria</taxon>
        <taxon>Pseudomonadati</taxon>
        <taxon>Pseudomonadota</taxon>
        <taxon>Alphaproteobacteria</taxon>
        <taxon>Sphingomonadales</taxon>
        <taxon>Sphingomonadaceae</taxon>
        <taxon>Sphingomonas</taxon>
    </lineage>
</organism>
<dbReference type="GO" id="GO:0005886">
    <property type="term" value="C:plasma membrane"/>
    <property type="evidence" value="ECO:0007669"/>
    <property type="project" value="TreeGrafter"/>
</dbReference>
<dbReference type="Proteomes" id="UP000197783">
    <property type="component" value="Unassembled WGS sequence"/>
</dbReference>
<sequence length="692" mass="76509">MRPSFLLAAILSATAAAAIAQTAAPKAQKAAAAKTAGAAAPATGGNRPELGTFGFDMAGRNTSVPPGDDFYDYANGTWDKTTQIPADRSTYGMFHRLQDLSREQTRTLLDEQMRKTGSKSGDFYASFLDEAAVNAKGVGPVKPWIAAIKAAPSKEALAAEAGRLQRRGVESFFGMYVNQDDKDPETYAVVFGQAGLGLPDRDYHLKDDVKLAANRTAYQAYLAKMLTFAGEPNAQARAAAVMQLEHALAEAHWTRVDSRDADKVYNKMTLSELATRAPGYDWTGYFQAAGIPTNAPLIVAQPTAFTGEAKAWAEAPLQVLKDHLLLRTLSTYARYLSKDFEDTRFAFYGTELTGAPEQQARWKRGVDLVSNHLGEDLGQAYVARYFPPESKAAVDALVRNIIAAMGERLKKLEWMAPETKQKALAKLAAFTPKIGYPDKWRDYSALEIRRDDLVGNVARANEFEFQRNLNKIGQPIDRGEWFMTPMTINAYANPTMNEIVFPAAILQPPFFDPKADPAVNYGAIGVVIGHEISHHFDDQGRKYDPTGKLADWWTDQDVARFKTFTDSLVAQYDAYEPLPGQHVQGALTLGENIADLAGLIVSYDAYQLSLAGKKAPVIDGTTGQQRFYLGYGQVWRTKYREPILRQLLLSDPHAPGMQRTNIVRNVDTWYDAFGARAGQKLYLSKEQRVRIW</sequence>